<comment type="caution">
    <text evidence="3">The sequence shown here is derived from an EMBL/GenBank/DDBJ whole genome shotgun (WGS) entry which is preliminary data.</text>
</comment>
<dbReference type="NCBIfam" id="TIGR00413">
    <property type="entry name" value="rlpA"/>
    <property type="match status" value="1"/>
</dbReference>
<dbReference type="RefSeq" id="WP_056574162.1">
    <property type="nucleotide sequence ID" value="NZ_CP033334.1"/>
</dbReference>
<dbReference type="InterPro" id="IPR034718">
    <property type="entry name" value="RlpA"/>
</dbReference>
<accession>A0A6M7TUC1</accession>
<name>A0A6M7TUC1_RHILI</name>
<evidence type="ECO:0000256" key="2">
    <source>
        <dbReference type="RuleBase" id="RU003495"/>
    </source>
</evidence>
<dbReference type="InterPro" id="IPR009009">
    <property type="entry name" value="RlpA-like_DPBB"/>
</dbReference>
<keyword evidence="1" id="KW-0961">Cell wall biogenesis/degradation</keyword>
<dbReference type="CDD" id="cd22268">
    <property type="entry name" value="DPBB_RlpA-like"/>
    <property type="match status" value="1"/>
</dbReference>
<dbReference type="EMBL" id="LYTK01000012">
    <property type="protein sequence ID" value="OBQ65367.1"/>
    <property type="molecule type" value="Genomic_DNA"/>
</dbReference>
<reference evidence="3 4" key="1">
    <citation type="submission" date="2016-05" db="EMBL/GenBank/DDBJ databases">
        <authorList>
            <person name="Ramsay J.P."/>
        </authorList>
    </citation>
    <scope>NUCLEOTIDE SEQUENCE [LARGE SCALE GENOMIC DNA]</scope>
    <source>
        <strain evidence="3 4">NZP2042</strain>
    </source>
</reference>
<dbReference type="InterPro" id="IPR036908">
    <property type="entry name" value="RlpA-like_sf"/>
</dbReference>
<evidence type="ECO:0000256" key="1">
    <source>
        <dbReference type="HAMAP-Rule" id="MF_02071"/>
    </source>
</evidence>
<keyword evidence="1" id="KW-0732">Signal</keyword>
<dbReference type="SUPFAM" id="SSF50685">
    <property type="entry name" value="Barwin-like endoglucanases"/>
    <property type="match status" value="1"/>
</dbReference>
<dbReference type="AlphaFoldDB" id="A0A6M7TUC1"/>
<dbReference type="EC" id="4.2.2.-" evidence="1"/>
<dbReference type="PANTHER" id="PTHR34183:SF8">
    <property type="entry name" value="ENDOLYTIC PEPTIDOGLYCAN TRANSGLYCOSYLASE RLPA-RELATED"/>
    <property type="match status" value="1"/>
</dbReference>
<protein>
    <recommendedName>
        <fullName evidence="1">Endolytic peptidoglycan transglycosylase RlpA</fullName>
        <ecNumber evidence="1">4.2.2.-</ecNumber>
    </recommendedName>
</protein>
<keyword evidence="1" id="KW-0456">Lyase</keyword>
<organism evidence="3 4">
    <name type="scientific">Rhizobium loti</name>
    <name type="common">Mesorhizobium loti</name>
    <dbReference type="NCBI Taxonomy" id="381"/>
    <lineage>
        <taxon>Bacteria</taxon>
        <taxon>Pseudomonadati</taxon>
        <taxon>Pseudomonadota</taxon>
        <taxon>Alphaproteobacteria</taxon>
        <taxon>Hyphomicrobiales</taxon>
        <taxon>Phyllobacteriaceae</taxon>
        <taxon>Mesorhizobium</taxon>
    </lineage>
</organism>
<comment type="similarity">
    <text evidence="1 2">Belongs to the RlpA family.</text>
</comment>
<feature type="signal peptide" evidence="1">
    <location>
        <begin position="1"/>
        <end position="29"/>
    </location>
</feature>
<dbReference type="GO" id="GO:0008932">
    <property type="term" value="F:lytic endotransglycosylase activity"/>
    <property type="evidence" value="ECO:0007669"/>
    <property type="project" value="UniProtKB-UniRule"/>
</dbReference>
<dbReference type="InterPro" id="IPR012997">
    <property type="entry name" value="RplA"/>
</dbReference>
<sequence precursor="true">MKNLNQTALVAVTIAAGLMVGASATSATAAAGQCGRASWYALHSKTASGERMNPSAMTAAHRTLPFGTKLRVTNQNNGKSVIVRINDRGPFIRGRVLDLSKGAAGQLGFIGSGHTSVCMARV</sequence>
<dbReference type="GO" id="GO:0071555">
    <property type="term" value="P:cell wall organization"/>
    <property type="evidence" value="ECO:0007669"/>
    <property type="project" value="UniProtKB-KW"/>
</dbReference>
<dbReference type="PANTHER" id="PTHR34183">
    <property type="entry name" value="ENDOLYTIC PEPTIDOGLYCAN TRANSGLYCOSYLASE RLPA"/>
    <property type="match status" value="1"/>
</dbReference>
<proteinExistence type="inferred from homology"/>
<dbReference type="Gene3D" id="2.40.40.10">
    <property type="entry name" value="RlpA-like domain"/>
    <property type="match status" value="1"/>
</dbReference>
<evidence type="ECO:0000313" key="3">
    <source>
        <dbReference type="EMBL" id="OBQ65367.1"/>
    </source>
</evidence>
<gene>
    <name evidence="1" type="primary">rlpA</name>
    <name evidence="3" type="ORF">A8145_14380</name>
</gene>
<dbReference type="HAMAP" id="MF_02071">
    <property type="entry name" value="RlpA"/>
    <property type="match status" value="1"/>
</dbReference>
<dbReference type="Proteomes" id="UP000093737">
    <property type="component" value="Unassembled WGS sequence"/>
</dbReference>
<comment type="function">
    <text evidence="1">Lytic transglycosylase with a strong preference for naked glycan strands that lack stem peptides.</text>
</comment>
<evidence type="ECO:0000313" key="4">
    <source>
        <dbReference type="Proteomes" id="UP000093737"/>
    </source>
</evidence>
<dbReference type="Pfam" id="PF03330">
    <property type="entry name" value="DPBB_1"/>
    <property type="match status" value="1"/>
</dbReference>
<feature type="chain" id="PRO_5041749618" description="Endolytic peptidoglycan transglycosylase RlpA" evidence="1">
    <location>
        <begin position="30"/>
        <end position="122"/>
    </location>
</feature>
<dbReference type="GO" id="GO:0000270">
    <property type="term" value="P:peptidoglycan metabolic process"/>
    <property type="evidence" value="ECO:0007669"/>
    <property type="project" value="UniProtKB-UniRule"/>
</dbReference>